<dbReference type="Pfam" id="PF17291">
    <property type="entry name" value="M60-like_N"/>
    <property type="match status" value="1"/>
</dbReference>
<evidence type="ECO:0000313" key="3">
    <source>
        <dbReference type="Proteomes" id="UP000283509"/>
    </source>
</evidence>
<dbReference type="Gene3D" id="1.10.390.30">
    <property type="entry name" value="Peptidase M60, enhancin-like domain 3"/>
    <property type="match status" value="1"/>
</dbReference>
<gene>
    <name evidence="2" type="ORF">C7M84_018886</name>
</gene>
<feature type="domain" description="Peptidase M60" evidence="1">
    <location>
        <begin position="341"/>
        <end position="640"/>
    </location>
</feature>
<evidence type="ECO:0000313" key="2">
    <source>
        <dbReference type="EMBL" id="ROT63232.1"/>
    </source>
</evidence>
<dbReference type="PANTHER" id="PTHR15730">
    <property type="entry name" value="EXPERIMENTAL AUTOIMMUNE PROSTATITIS ANTIGEN 2-RELATED"/>
    <property type="match status" value="1"/>
</dbReference>
<name>A0A3R7PY70_PENVA</name>
<dbReference type="PROSITE" id="PS50231">
    <property type="entry name" value="RICIN_B_LECTIN"/>
    <property type="match status" value="1"/>
</dbReference>
<reference evidence="2 3" key="1">
    <citation type="submission" date="2018-04" db="EMBL/GenBank/DDBJ databases">
        <authorList>
            <person name="Zhang X."/>
            <person name="Yuan J."/>
            <person name="Li F."/>
            <person name="Xiang J."/>
        </authorList>
    </citation>
    <scope>NUCLEOTIDE SEQUENCE [LARGE SCALE GENOMIC DNA]</scope>
    <source>
        <tissue evidence="2">Muscle</tissue>
    </source>
</reference>
<dbReference type="SMART" id="SM01276">
    <property type="entry name" value="M60-like"/>
    <property type="match status" value="1"/>
</dbReference>
<dbReference type="PANTHER" id="PTHR15730:SF5">
    <property type="entry name" value="SI:CH211-210B2.2-RELATED"/>
    <property type="match status" value="1"/>
</dbReference>
<dbReference type="Gene3D" id="3.40.390.80">
    <property type="entry name" value="Peptidase M60, enhancin-like domain 2"/>
    <property type="match status" value="1"/>
</dbReference>
<keyword evidence="3" id="KW-1185">Reference proteome</keyword>
<accession>A0A3R7PY70</accession>
<dbReference type="PROSITE" id="PS51723">
    <property type="entry name" value="PEPTIDASE_M60"/>
    <property type="match status" value="1"/>
</dbReference>
<dbReference type="Gene3D" id="2.60.120.1250">
    <property type="entry name" value="Peptidase M60, enhancin-like domain 1"/>
    <property type="match status" value="1"/>
</dbReference>
<dbReference type="Pfam" id="PF00652">
    <property type="entry name" value="Ricin_B_lectin"/>
    <property type="match status" value="1"/>
</dbReference>
<dbReference type="EMBL" id="QCYY01003471">
    <property type="protein sequence ID" value="ROT63232.1"/>
    <property type="molecule type" value="Genomic_DNA"/>
</dbReference>
<organism evidence="2 3">
    <name type="scientific">Penaeus vannamei</name>
    <name type="common">Whiteleg shrimp</name>
    <name type="synonym">Litopenaeus vannamei</name>
    <dbReference type="NCBI Taxonomy" id="6689"/>
    <lineage>
        <taxon>Eukaryota</taxon>
        <taxon>Metazoa</taxon>
        <taxon>Ecdysozoa</taxon>
        <taxon>Arthropoda</taxon>
        <taxon>Crustacea</taxon>
        <taxon>Multicrustacea</taxon>
        <taxon>Malacostraca</taxon>
        <taxon>Eumalacostraca</taxon>
        <taxon>Eucarida</taxon>
        <taxon>Decapoda</taxon>
        <taxon>Dendrobranchiata</taxon>
        <taxon>Penaeoidea</taxon>
        <taxon>Penaeidae</taxon>
        <taxon>Penaeus</taxon>
    </lineage>
</organism>
<protein>
    <recommendedName>
        <fullName evidence="1">Peptidase M60 domain-containing protein</fullName>
    </recommendedName>
</protein>
<dbReference type="Pfam" id="PF13402">
    <property type="entry name" value="Peptidase_M60"/>
    <property type="match status" value="1"/>
</dbReference>
<dbReference type="InterPro" id="IPR042279">
    <property type="entry name" value="Pep_M60_3"/>
</dbReference>
<dbReference type="SUPFAM" id="SSF50370">
    <property type="entry name" value="Ricin B-like lectins"/>
    <property type="match status" value="2"/>
</dbReference>
<dbReference type="InterPro" id="IPR035423">
    <property type="entry name" value="M60-like_N"/>
</dbReference>
<dbReference type="Proteomes" id="UP000283509">
    <property type="component" value="Unassembled WGS sequence"/>
</dbReference>
<dbReference type="InterPro" id="IPR000772">
    <property type="entry name" value="Ricin_B_lectin"/>
</dbReference>
<evidence type="ECO:0000259" key="1">
    <source>
        <dbReference type="PROSITE" id="PS51723"/>
    </source>
</evidence>
<comment type="caution">
    <text evidence="2">The sequence shown here is derived from an EMBL/GenBank/DDBJ whole genome shotgun (WGS) entry which is preliminary data.</text>
</comment>
<dbReference type="AlphaFoldDB" id="A0A3R7PY70"/>
<dbReference type="InterPro" id="IPR035992">
    <property type="entry name" value="Ricin_B-like_lectins"/>
</dbReference>
<dbReference type="InterPro" id="IPR051244">
    <property type="entry name" value="TCAF"/>
</dbReference>
<proteinExistence type="predicted"/>
<dbReference type="Gene3D" id="2.80.10.50">
    <property type="match status" value="2"/>
</dbReference>
<dbReference type="CDD" id="cd00161">
    <property type="entry name" value="beta-trefoil_Ricin-like"/>
    <property type="match status" value="2"/>
</dbReference>
<dbReference type="OrthoDB" id="10260387at2759"/>
<sequence length="744" mass="84014">MAGNVKKRNQLKDGETTYLINQSSNRCLSVTEGSSPHDAVVSTAKCANSQSQQWIKTGGQWLWGGNTAYCLVPIDGTNNVGLGDSNSSTISWVYDEDERICLGSNALEDPRTKVILNLPNNDLNQKWWIETVNSEPEFLINQSSNTCVGVRSGSRPSDAVVGMMPNSGDNQQVWFPVGNSWQWGGNRAYCLAPDYNTRSVKLEDTASSTASWYMDDAERFRIGADALDVPRPEPRTTVILYYPNDGLHQKWWKFSDLKAGLEGAKPAVYPFPGSDETTYNQELTRGLLNELGSKSETLLYPRDVVTFPGTVDTSTPRVTEKVTLDLSVLGQVRDFRMTVPKDWQLTDLYLAEGDVCQVILPETLSEAQALQITVRIGAHIDWLQPNSPNVSNKYFRRMPKVSEVFYVKPGVNEIRSQYGGNIIFVFSEGEHFTVDVDVTNVVEAPYYRYGQTSNAEWETIKMRDAPQTIMESDKCVVVLATKDARKVTNPDELMSRYDEIMGMLNYAAGFDESEDPPRGKQWLVNDAQITAGSAHAGFPAMFWRVYYNMADNSTPYDWVSWHELGHNYQQRPYWAGVYGVESTVNLFSLYIQEQLFDSDRLEEQNSYVTAADKVDNGMTFDEGDVWDQLVFLMEIKHAFPLGWGMFRQLNRTTRALSDDEAKYLTQDRQRQIDHVYKNLSKSVGYDLVLTYERWGLSLSQEAKDEIEQLGLEKAPGDLSHRPTEKPCKVTSVSDARNYTPCISP</sequence>
<dbReference type="InterPro" id="IPR031161">
    <property type="entry name" value="Peptidase_M60_dom"/>
</dbReference>
<reference evidence="2 3" key="2">
    <citation type="submission" date="2019-01" db="EMBL/GenBank/DDBJ databases">
        <title>The decoding of complex shrimp genome reveals the adaptation for benthos swimmer, frequently molting mechanism and breeding impact on genome.</title>
        <authorList>
            <person name="Sun Y."/>
            <person name="Gao Y."/>
            <person name="Yu Y."/>
        </authorList>
    </citation>
    <scope>NUCLEOTIDE SEQUENCE [LARGE SCALE GENOMIC DNA]</scope>
    <source>
        <tissue evidence="2">Muscle</tissue>
    </source>
</reference>